<evidence type="ECO:0000313" key="1">
    <source>
        <dbReference type="EMBL" id="EST46224.1"/>
    </source>
</evidence>
<organism evidence="1">
    <name type="scientific">Spironucleus salmonicida</name>
    <dbReference type="NCBI Taxonomy" id="348837"/>
    <lineage>
        <taxon>Eukaryota</taxon>
        <taxon>Metamonada</taxon>
        <taxon>Diplomonadida</taxon>
        <taxon>Hexamitidae</taxon>
        <taxon>Hexamitinae</taxon>
        <taxon>Spironucleus</taxon>
    </lineage>
</organism>
<gene>
    <name evidence="1" type="ORF">SS50377_13820</name>
    <name evidence="2" type="ORF">SS50377_23487</name>
</gene>
<keyword evidence="3" id="KW-1185">Reference proteome</keyword>
<sequence length="126" mass="14901">MSTKFNLAFNQDRKYILNQGSQAVDAMSEKDYQMYIPDRKYNVQRKAEFQKLEQIHQSMFTLDSLKHSTIIFTDIPTKIDPVLTEKCYQLDELFPNVRISKQGKIRKASPLMIASQLRQRNRNKQQ</sequence>
<dbReference type="EMBL" id="KI546083">
    <property type="protein sequence ID" value="EST46224.1"/>
    <property type="molecule type" value="Genomic_DNA"/>
</dbReference>
<dbReference type="VEuPathDB" id="GiardiaDB:SS50377_23487"/>
<evidence type="ECO:0000313" key="2">
    <source>
        <dbReference type="EMBL" id="KAH0573553.1"/>
    </source>
</evidence>
<name>V6LZH0_9EUKA</name>
<dbReference type="Proteomes" id="UP000018208">
    <property type="component" value="Unassembled WGS sequence"/>
</dbReference>
<protein>
    <submittedName>
        <fullName evidence="1">Uncharacterized protein</fullName>
    </submittedName>
</protein>
<evidence type="ECO:0000313" key="3">
    <source>
        <dbReference type="Proteomes" id="UP000018208"/>
    </source>
</evidence>
<dbReference type="EMBL" id="AUWU02000004">
    <property type="protein sequence ID" value="KAH0573553.1"/>
    <property type="molecule type" value="Genomic_DNA"/>
</dbReference>
<reference evidence="2" key="2">
    <citation type="submission" date="2020-12" db="EMBL/GenBank/DDBJ databases">
        <title>New Spironucleus salmonicida genome in near-complete chromosomes.</title>
        <authorList>
            <person name="Xu F."/>
            <person name="Kurt Z."/>
            <person name="Jimenez-Gonzalez A."/>
            <person name="Astvaldsson A."/>
            <person name="Andersson J.O."/>
            <person name="Svard S.G."/>
        </authorList>
    </citation>
    <scope>NUCLEOTIDE SEQUENCE</scope>
    <source>
        <strain evidence="2">ATCC 50377</strain>
    </source>
</reference>
<accession>V6LZH0</accession>
<proteinExistence type="predicted"/>
<dbReference type="AlphaFoldDB" id="V6LZH0"/>
<reference evidence="1 2" key="1">
    <citation type="journal article" date="2014" name="PLoS Genet.">
        <title>The Genome of Spironucleus salmonicida Highlights a Fish Pathogen Adapted to Fluctuating Environments.</title>
        <authorList>
            <person name="Xu F."/>
            <person name="Jerlstrom-Hultqvist J."/>
            <person name="Einarsson E."/>
            <person name="Astvaldsson A."/>
            <person name="Svard S.G."/>
            <person name="Andersson J.O."/>
        </authorList>
    </citation>
    <scope>NUCLEOTIDE SEQUENCE</scope>
    <source>
        <strain evidence="2">ATCC 50377</strain>
    </source>
</reference>